<evidence type="ECO:0000313" key="2">
    <source>
        <dbReference type="EMBL" id="CCQ90977.1"/>
    </source>
</evidence>
<keyword evidence="3" id="KW-1185">Reference proteome</keyword>
<dbReference type="Proteomes" id="UP000011704">
    <property type="component" value="Unassembled WGS sequence"/>
</dbReference>
<dbReference type="InParanoid" id="M1YZP5"/>
<feature type="compositionally biased region" description="Polar residues" evidence="1">
    <location>
        <begin position="1"/>
        <end position="10"/>
    </location>
</feature>
<feature type="compositionally biased region" description="Basic residues" evidence="1">
    <location>
        <begin position="12"/>
        <end position="22"/>
    </location>
</feature>
<evidence type="ECO:0000256" key="1">
    <source>
        <dbReference type="SAM" id="MobiDB-lite"/>
    </source>
</evidence>
<organism evidence="2 3">
    <name type="scientific">Nitrospina gracilis (strain 3/211)</name>
    <dbReference type="NCBI Taxonomy" id="1266370"/>
    <lineage>
        <taxon>Bacteria</taxon>
        <taxon>Pseudomonadati</taxon>
        <taxon>Nitrospinota/Tectimicrobiota group</taxon>
        <taxon>Nitrospinota</taxon>
        <taxon>Nitrospinia</taxon>
        <taxon>Nitrospinales</taxon>
        <taxon>Nitrospinaceae</taxon>
        <taxon>Nitrospina</taxon>
    </lineage>
</organism>
<dbReference type="STRING" id="1266370.NITGR_520019"/>
<protein>
    <submittedName>
        <fullName evidence="2">Uncharacterized protein</fullName>
    </submittedName>
</protein>
<proteinExistence type="predicted"/>
<sequence>MTDTQSSASNHPVKRVTVRRGRRQWRNVPTRALALAIRQGKLRRDDEFSLDGTRWSRLDANPKLAALFPEPAGANVFHPVTPPKVEAQLDELARLMRDINQ</sequence>
<reference evidence="2 3" key="1">
    <citation type="journal article" date="2013" name="Front. Microbiol.">
        <title>The genome of Nitrospina gracilis illuminates the metabolism and evolution of the major marine nitrite oxidizer.</title>
        <authorList>
            <person name="Luecker S."/>
            <person name="Nowka B."/>
            <person name="Rattei T."/>
            <person name="Spieck E."/>
            <person name="and Daims H."/>
        </authorList>
    </citation>
    <scope>NUCLEOTIDE SEQUENCE [LARGE SCALE GENOMIC DNA]</scope>
    <source>
        <strain evidence="2 3">3/211</strain>
    </source>
</reference>
<gene>
    <name evidence="2" type="ORF">NITGR_520019</name>
</gene>
<dbReference type="EMBL" id="CAQJ01000058">
    <property type="protein sequence ID" value="CCQ90977.1"/>
    <property type="molecule type" value="Genomic_DNA"/>
</dbReference>
<feature type="region of interest" description="Disordered" evidence="1">
    <location>
        <begin position="1"/>
        <end position="22"/>
    </location>
</feature>
<dbReference type="HOGENOM" id="CLU_2288556_0_0_0"/>
<dbReference type="AlphaFoldDB" id="M1YZP5"/>
<evidence type="ECO:0000313" key="3">
    <source>
        <dbReference type="Proteomes" id="UP000011704"/>
    </source>
</evidence>
<dbReference type="RefSeq" id="WP_005009197.1">
    <property type="nucleotide sequence ID" value="NZ_HG422173.1"/>
</dbReference>
<accession>M1YZP5</accession>
<name>M1YZP5_NITG3</name>
<comment type="caution">
    <text evidence="2">The sequence shown here is derived from an EMBL/GenBank/DDBJ whole genome shotgun (WGS) entry which is preliminary data.</text>
</comment>